<reference evidence="5" key="1">
    <citation type="submission" date="2016-04" db="EMBL/GenBank/DDBJ databases">
        <authorList>
            <person name="Chen L."/>
            <person name="Zhuang W."/>
            <person name="Wang G."/>
        </authorList>
    </citation>
    <scope>NUCLEOTIDE SEQUENCE [LARGE SCALE GENOMIC DNA]</scope>
    <source>
        <strain evidence="5">17621</strain>
    </source>
</reference>
<feature type="domain" description="Protein FecR C-terminal" evidence="3">
    <location>
        <begin position="266"/>
        <end position="332"/>
    </location>
</feature>
<dbReference type="InterPro" id="IPR032508">
    <property type="entry name" value="FecR_C"/>
</dbReference>
<dbReference type="Gene3D" id="3.55.50.30">
    <property type="match status" value="1"/>
</dbReference>
<dbReference type="Gene3D" id="2.60.120.1440">
    <property type="match status" value="1"/>
</dbReference>
<keyword evidence="5" id="KW-1185">Reference proteome</keyword>
<proteinExistence type="predicted"/>
<dbReference type="Pfam" id="PF04773">
    <property type="entry name" value="FecR"/>
    <property type="match status" value="1"/>
</dbReference>
<dbReference type="AlphaFoldDB" id="A0A1V9EA16"/>
<dbReference type="STRING" id="354355.SAMN05660816_03141"/>
<sequence length="339" mass="37510">MAALIHKMREKQPLLPAEQQELADWLNSNESNTQLLETLQNRENLTAELEALMQYDEDNAVAAIFSALGEPLPAVAPKATIKMGSFLAAASLLVLIGLASWFYLLKTGSTKNGGPSIVYKTISTAPGEQHRVLLADGSEVWLSAASSIRYPASFKGDTREVAITGEAYFSVTKDKTKPFLVTANNAQVQVVGTKFDVMAYSDEDATRVTLLEGSVRVGRRQRAEGREEETVVLKPGEQVSVSRSSGLSQPIPVQTDEVTAWREGQFRFNETDIPSIMRQIARWYKVKIEYNGAVDDIHFSGQISRKEHINELLDILSDTRKVHFEMTNDSTIVVIPGHK</sequence>
<dbReference type="GO" id="GO:0016989">
    <property type="term" value="F:sigma factor antagonist activity"/>
    <property type="evidence" value="ECO:0007669"/>
    <property type="project" value="TreeGrafter"/>
</dbReference>
<dbReference type="PANTHER" id="PTHR30273">
    <property type="entry name" value="PERIPLASMIC SIGNAL SENSOR AND SIGMA FACTOR ACTIVATOR FECR-RELATED"/>
    <property type="match status" value="1"/>
</dbReference>
<dbReference type="PANTHER" id="PTHR30273:SF2">
    <property type="entry name" value="PROTEIN FECR"/>
    <property type="match status" value="1"/>
</dbReference>
<name>A0A1V9EA16_9BACT</name>
<evidence type="ECO:0000259" key="3">
    <source>
        <dbReference type="Pfam" id="PF16344"/>
    </source>
</evidence>
<feature type="domain" description="FecR protein" evidence="2">
    <location>
        <begin position="121"/>
        <end position="216"/>
    </location>
</feature>
<keyword evidence="1" id="KW-1133">Transmembrane helix</keyword>
<keyword evidence="1" id="KW-0812">Transmembrane</keyword>
<protein>
    <recommendedName>
        <fullName evidence="6">Iron dicitrate transport regulator FecR</fullName>
    </recommendedName>
</protein>
<organism evidence="4 5">
    <name type="scientific">Niastella yeongjuensis</name>
    <dbReference type="NCBI Taxonomy" id="354355"/>
    <lineage>
        <taxon>Bacteria</taxon>
        <taxon>Pseudomonadati</taxon>
        <taxon>Bacteroidota</taxon>
        <taxon>Chitinophagia</taxon>
        <taxon>Chitinophagales</taxon>
        <taxon>Chitinophagaceae</taxon>
        <taxon>Niastella</taxon>
    </lineage>
</organism>
<comment type="caution">
    <text evidence="4">The sequence shown here is derived from an EMBL/GenBank/DDBJ whole genome shotgun (WGS) entry which is preliminary data.</text>
</comment>
<dbReference type="EMBL" id="LVXG01000056">
    <property type="protein sequence ID" value="OQP42939.1"/>
    <property type="molecule type" value="Genomic_DNA"/>
</dbReference>
<feature type="transmembrane region" description="Helical" evidence="1">
    <location>
        <begin position="86"/>
        <end position="105"/>
    </location>
</feature>
<dbReference type="FunFam" id="2.60.120.1440:FF:000001">
    <property type="entry name" value="Putative anti-sigma factor"/>
    <property type="match status" value="1"/>
</dbReference>
<evidence type="ECO:0000313" key="5">
    <source>
        <dbReference type="Proteomes" id="UP000192610"/>
    </source>
</evidence>
<evidence type="ECO:0000259" key="2">
    <source>
        <dbReference type="Pfam" id="PF04773"/>
    </source>
</evidence>
<evidence type="ECO:0000313" key="4">
    <source>
        <dbReference type="EMBL" id="OQP42939.1"/>
    </source>
</evidence>
<keyword evidence="1" id="KW-0472">Membrane</keyword>
<evidence type="ECO:0000256" key="1">
    <source>
        <dbReference type="SAM" id="Phobius"/>
    </source>
</evidence>
<dbReference type="Proteomes" id="UP000192610">
    <property type="component" value="Unassembled WGS sequence"/>
</dbReference>
<accession>A0A1V9EA16</accession>
<dbReference type="InterPro" id="IPR012373">
    <property type="entry name" value="Ferrdict_sens_TM"/>
</dbReference>
<dbReference type="InterPro" id="IPR006860">
    <property type="entry name" value="FecR"/>
</dbReference>
<gene>
    <name evidence="4" type="ORF">A4H97_12365</name>
</gene>
<dbReference type="PIRSF" id="PIRSF018266">
    <property type="entry name" value="FecR"/>
    <property type="match status" value="1"/>
</dbReference>
<dbReference type="Pfam" id="PF16344">
    <property type="entry name" value="FecR_C"/>
    <property type="match status" value="1"/>
</dbReference>
<evidence type="ECO:0008006" key="6">
    <source>
        <dbReference type="Google" id="ProtNLM"/>
    </source>
</evidence>